<reference evidence="7" key="1">
    <citation type="journal article" date="2019" name="Int. J. Syst. Evol. Microbiol.">
        <title>The Global Catalogue of Microorganisms (GCM) 10K type strain sequencing project: providing services to taxonomists for standard genome sequencing and annotation.</title>
        <authorList>
            <consortium name="The Broad Institute Genomics Platform"/>
            <consortium name="The Broad Institute Genome Sequencing Center for Infectious Disease"/>
            <person name="Wu L."/>
            <person name="Ma J."/>
        </authorList>
    </citation>
    <scope>NUCLEOTIDE SEQUENCE [LARGE SCALE GENOMIC DNA]</scope>
    <source>
        <strain evidence="7">JCM 17979</strain>
    </source>
</reference>
<dbReference type="SUPFAM" id="SSF46689">
    <property type="entry name" value="Homeodomain-like"/>
    <property type="match status" value="1"/>
</dbReference>
<evidence type="ECO:0000256" key="2">
    <source>
        <dbReference type="ARBA" id="ARBA00023125"/>
    </source>
</evidence>
<comment type="caution">
    <text evidence="6">The sequence shown here is derived from an EMBL/GenBank/DDBJ whole genome shotgun (WGS) entry which is preliminary data.</text>
</comment>
<dbReference type="RefSeq" id="WP_425550127.1">
    <property type="nucleotide sequence ID" value="NZ_BAABHO010000054.1"/>
</dbReference>
<feature type="DNA-binding region" description="H-T-H motif" evidence="4">
    <location>
        <begin position="30"/>
        <end position="49"/>
    </location>
</feature>
<dbReference type="Proteomes" id="UP001500928">
    <property type="component" value="Unassembled WGS sequence"/>
</dbReference>
<evidence type="ECO:0000256" key="1">
    <source>
        <dbReference type="ARBA" id="ARBA00023015"/>
    </source>
</evidence>
<keyword evidence="3" id="KW-0804">Transcription</keyword>
<evidence type="ECO:0000313" key="7">
    <source>
        <dbReference type="Proteomes" id="UP001500928"/>
    </source>
</evidence>
<dbReference type="InterPro" id="IPR009057">
    <property type="entry name" value="Homeodomain-like_sf"/>
</dbReference>
<keyword evidence="2 4" id="KW-0238">DNA-binding</keyword>
<keyword evidence="1" id="KW-0805">Transcription regulation</keyword>
<dbReference type="InterPro" id="IPR036271">
    <property type="entry name" value="Tet_transcr_reg_TetR-rel_C_sf"/>
</dbReference>
<evidence type="ECO:0000256" key="3">
    <source>
        <dbReference type="ARBA" id="ARBA00023163"/>
    </source>
</evidence>
<dbReference type="Pfam" id="PF00440">
    <property type="entry name" value="TetR_N"/>
    <property type="match status" value="1"/>
</dbReference>
<dbReference type="Gene3D" id="1.10.357.10">
    <property type="entry name" value="Tetracycline Repressor, domain 2"/>
    <property type="match status" value="1"/>
</dbReference>
<dbReference type="EMBL" id="BAABHO010000054">
    <property type="protein sequence ID" value="GAA4806636.1"/>
    <property type="molecule type" value="Genomic_DNA"/>
</dbReference>
<accession>A0ABP9C8I7</accession>
<keyword evidence="7" id="KW-1185">Reference proteome</keyword>
<evidence type="ECO:0000256" key="4">
    <source>
        <dbReference type="PROSITE-ProRule" id="PRU00335"/>
    </source>
</evidence>
<dbReference type="PANTHER" id="PTHR47506:SF3">
    <property type="entry name" value="HTH-TYPE TRANSCRIPTIONAL REGULATOR LMRA"/>
    <property type="match status" value="1"/>
</dbReference>
<feature type="domain" description="HTH tetR-type" evidence="5">
    <location>
        <begin position="7"/>
        <end position="67"/>
    </location>
</feature>
<dbReference type="SUPFAM" id="SSF48498">
    <property type="entry name" value="Tetracyclin repressor-like, C-terminal domain"/>
    <property type="match status" value="1"/>
</dbReference>
<dbReference type="PROSITE" id="PS50977">
    <property type="entry name" value="HTH_TETR_2"/>
    <property type="match status" value="1"/>
</dbReference>
<proteinExistence type="predicted"/>
<evidence type="ECO:0000259" key="5">
    <source>
        <dbReference type="PROSITE" id="PS50977"/>
    </source>
</evidence>
<evidence type="ECO:0000313" key="6">
    <source>
        <dbReference type="EMBL" id="GAA4806636.1"/>
    </source>
</evidence>
<sequence>MRDVDKPPTRDRILLATAELFRRQGYTGTGLKTVVADAQAPFGSLYHHFPGGKQQLAGEVVRASGAYFEALVLAVYDGQASTAESVRAVFAGAAAMLEETDYVDACPIATVALEVASTDEVLRRATAEVFTSWIDVLTERLDGDRERALGILSALEGAFVLSRALRTTEPVHAAGRLAVAGLE</sequence>
<dbReference type="InterPro" id="IPR001647">
    <property type="entry name" value="HTH_TetR"/>
</dbReference>
<name>A0ABP9C8I7_9PSEU</name>
<organism evidence="6 7">
    <name type="scientific">Actinomycetospora chlora</name>
    <dbReference type="NCBI Taxonomy" id="663608"/>
    <lineage>
        <taxon>Bacteria</taxon>
        <taxon>Bacillati</taxon>
        <taxon>Actinomycetota</taxon>
        <taxon>Actinomycetes</taxon>
        <taxon>Pseudonocardiales</taxon>
        <taxon>Pseudonocardiaceae</taxon>
        <taxon>Actinomycetospora</taxon>
    </lineage>
</organism>
<protein>
    <submittedName>
        <fullName evidence="6">TetR/AcrR family transcriptional regulator</fullName>
    </submittedName>
</protein>
<dbReference type="PANTHER" id="PTHR47506">
    <property type="entry name" value="TRANSCRIPTIONAL REGULATORY PROTEIN"/>
    <property type="match status" value="1"/>
</dbReference>
<dbReference type="InterPro" id="IPR054156">
    <property type="entry name" value="YxaF_TetR_C"/>
</dbReference>
<gene>
    <name evidence="6" type="ORF">GCM10023200_50340</name>
</gene>
<dbReference type="Pfam" id="PF21993">
    <property type="entry name" value="TetR_C_13_2"/>
    <property type="match status" value="1"/>
</dbReference>